<keyword evidence="2" id="KW-0560">Oxidoreductase</keyword>
<evidence type="ECO:0000256" key="1">
    <source>
        <dbReference type="ARBA" id="ARBA00007637"/>
    </source>
</evidence>
<evidence type="ECO:0000313" key="5">
    <source>
        <dbReference type="EMBL" id="GFJ83963.1"/>
    </source>
</evidence>
<dbReference type="GO" id="GO:0016491">
    <property type="term" value="F:oxidoreductase activity"/>
    <property type="evidence" value="ECO:0007669"/>
    <property type="project" value="UniProtKB-KW"/>
</dbReference>
<accession>A0A6V8KFH0</accession>
<keyword evidence="6" id="KW-1185">Reference proteome</keyword>
<evidence type="ECO:0000313" key="6">
    <source>
        <dbReference type="Proteomes" id="UP000482800"/>
    </source>
</evidence>
<dbReference type="InterPro" id="IPR001509">
    <property type="entry name" value="Epimerase_deHydtase"/>
</dbReference>
<dbReference type="AlphaFoldDB" id="A0A6V8KFH0"/>
<name>A0A6V8KFH0_9ACTN</name>
<dbReference type="SUPFAM" id="SSF51735">
    <property type="entry name" value="NAD(P)-binding Rossmann-fold domains"/>
    <property type="match status" value="1"/>
</dbReference>
<evidence type="ECO:0000256" key="3">
    <source>
        <dbReference type="ARBA" id="ARBA00023027"/>
    </source>
</evidence>
<comment type="caution">
    <text evidence="5">The sequence shown here is derived from an EMBL/GenBank/DDBJ whole genome shotgun (WGS) entry which is preliminary data.</text>
</comment>
<dbReference type="Pfam" id="PF01370">
    <property type="entry name" value="Epimerase"/>
    <property type="match status" value="1"/>
</dbReference>
<evidence type="ECO:0000259" key="4">
    <source>
        <dbReference type="Pfam" id="PF01370"/>
    </source>
</evidence>
<reference evidence="5 6" key="1">
    <citation type="submission" date="2020-03" db="EMBL/GenBank/DDBJ databases">
        <title>Whole genome shotgun sequence of Phytohabitans houttuyneae NBRC 108639.</title>
        <authorList>
            <person name="Komaki H."/>
            <person name="Tamura T."/>
        </authorList>
    </citation>
    <scope>NUCLEOTIDE SEQUENCE [LARGE SCALE GENOMIC DNA]</scope>
    <source>
        <strain evidence="5 6">NBRC 108639</strain>
    </source>
</reference>
<dbReference type="InterPro" id="IPR036291">
    <property type="entry name" value="NAD(P)-bd_dom_sf"/>
</dbReference>
<dbReference type="PANTHER" id="PTHR43103">
    <property type="entry name" value="NUCLEOSIDE-DIPHOSPHATE-SUGAR EPIMERASE"/>
    <property type="match status" value="1"/>
</dbReference>
<keyword evidence="3" id="KW-0520">NAD</keyword>
<dbReference type="Gene3D" id="3.40.50.720">
    <property type="entry name" value="NAD(P)-binding Rossmann-like Domain"/>
    <property type="match status" value="1"/>
</dbReference>
<dbReference type="PANTHER" id="PTHR43103:SF5">
    <property type="entry name" value="4-EPIMERASE, PUTATIVE (AFU_ORTHOLOGUE AFUA_7G00360)-RELATED"/>
    <property type="match status" value="1"/>
</dbReference>
<gene>
    <name evidence="5" type="ORF">Phou_081430</name>
</gene>
<dbReference type="Proteomes" id="UP000482800">
    <property type="component" value="Unassembled WGS sequence"/>
</dbReference>
<organism evidence="5 6">
    <name type="scientific">Phytohabitans houttuyneae</name>
    <dbReference type="NCBI Taxonomy" id="1076126"/>
    <lineage>
        <taxon>Bacteria</taxon>
        <taxon>Bacillati</taxon>
        <taxon>Actinomycetota</taxon>
        <taxon>Actinomycetes</taxon>
        <taxon>Micromonosporales</taxon>
        <taxon>Micromonosporaceae</taxon>
    </lineage>
</organism>
<feature type="domain" description="NAD-dependent epimerase/dehydratase" evidence="4">
    <location>
        <begin position="1"/>
        <end position="154"/>
    </location>
</feature>
<dbReference type="EMBL" id="BLPF01000003">
    <property type="protein sequence ID" value="GFJ83963.1"/>
    <property type="molecule type" value="Genomic_DNA"/>
</dbReference>
<comment type="similarity">
    <text evidence="1">Belongs to the NAD(P)-dependent epimerase/dehydratase family.</text>
</comment>
<evidence type="ECO:0000256" key="2">
    <source>
        <dbReference type="ARBA" id="ARBA00023002"/>
    </source>
</evidence>
<sequence>MTGAAGRVGRAVVDLARSTGHEVVAIDRPEVDATVYDEVATAIDGCDALVHLAALPGPQVAPAHEVHRNNVVASYNALHAAAELGIDRVCLASSVNALGGGFSRRPRFDYFPIDEDHPTYNEDPYSLSKWIAEAQADSIARRYERMSIASLRLHWVRADRPAGYPADDPDQDGFAIRDLWGYVLFPAVARACLLALTADFAGHEVFYIVSPRTIVDTPTEQLCRTYYPDVPLRHPLPGHTALFDSAKAARVLGWRHDGDHA</sequence>
<protein>
    <submittedName>
        <fullName evidence="5">UDP-glucose 4-epimerase</fullName>
    </submittedName>
</protein>
<reference evidence="5 6" key="2">
    <citation type="submission" date="2020-03" db="EMBL/GenBank/DDBJ databases">
        <authorList>
            <person name="Ichikawa N."/>
            <person name="Kimura A."/>
            <person name="Kitahashi Y."/>
            <person name="Uohara A."/>
        </authorList>
    </citation>
    <scope>NUCLEOTIDE SEQUENCE [LARGE SCALE GENOMIC DNA]</scope>
    <source>
        <strain evidence="5 6">NBRC 108639</strain>
    </source>
</reference>
<proteinExistence type="inferred from homology"/>